<sequence>MTGIIDQSPANGTGVHHSGDPLLVYAVSASRGHDWEGHYECGKRMTSILDALASHGLTPAKHSHEIVELQGINPASETDLELVHTTEHITKMRQKALEEAPCVVADFEEPADNVTYMTKTSYEDALKGIGIAVTLVDQVAAAGKDGKGTKGFGLIRPPGHHATTDAPIGFCLFNNVAIAARHAQERCGLKKVLIVDFDVHHGNGTQDIFYEDPSVLFIDVHQLDVWPGSGQVDETGKGAGQKGTINVPLPIASGDEVAGNCLKRIIAPAARRFAPDIILISAGFDAHWRDPLEQLNFQSATYHKLVSGIRDLADELCGGRLVVLLEGGYSMQGLSEGVCETFQALLKRPPLHPHDADVPSEPLQAAQLALDDVVSLHGLAA</sequence>
<dbReference type="GO" id="GO:0000118">
    <property type="term" value="C:histone deacetylase complex"/>
    <property type="evidence" value="ECO:0007669"/>
    <property type="project" value="TreeGrafter"/>
</dbReference>
<dbReference type="EMBL" id="AGSI01000011">
    <property type="protein sequence ID" value="EIE21900.1"/>
    <property type="molecule type" value="Genomic_DNA"/>
</dbReference>
<dbReference type="OrthoDB" id="424012at2759"/>
<dbReference type="GeneID" id="17039885"/>
<dbReference type="InterPro" id="IPR023696">
    <property type="entry name" value="Ureohydrolase_dom_sf"/>
</dbReference>
<dbReference type="CDD" id="cd09992">
    <property type="entry name" value="HDAC_classII"/>
    <property type="match status" value="1"/>
</dbReference>
<dbReference type="PANTHER" id="PTHR10625">
    <property type="entry name" value="HISTONE DEACETYLASE HDAC1-RELATED"/>
    <property type="match status" value="1"/>
</dbReference>
<dbReference type="GO" id="GO:0005737">
    <property type="term" value="C:cytoplasm"/>
    <property type="evidence" value="ECO:0007669"/>
    <property type="project" value="TreeGrafter"/>
</dbReference>
<dbReference type="InterPro" id="IPR037138">
    <property type="entry name" value="His_deacetylse_dom_sf"/>
</dbReference>
<protein>
    <submittedName>
        <fullName evidence="2">Arginase/deacetylase</fullName>
    </submittedName>
</protein>
<proteinExistence type="predicted"/>
<dbReference type="SUPFAM" id="SSF52768">
    <property type="entry name" value="Arginase/deacetylase"/>
    <property type="match status" value="1"/>
</dbReference>
<evidence type="ECO:0000313" key="3">
    <source>
        <dbReference type="Proteomes" id="UP000007264"/>
    </source>
</evidence>
<dbReference type="GO" id="GO:0004407">
    <property type="term" value="F:histone deacetylase activity"/>
    <property type="evidence" value="ECO:0007669"/>
    <property type="project" value="TreeGrafter"/>
</dbReference>
<dbReference type="STRING" id="574566.I0YU31"/>
<dbReference type="Gene3D" id="3.40.800.20">
    <property type="entry name" value="Histone deacetylase domain"/>
    <property type="match status" value="1"/>
</dbReference>
<dbReference type="Pfam" id="PF00850">
    <property type="entry name" value="Hist_deacetyl"/>
    <property type="match status" value="1"/>
</dbReference>
<dbReference type="InterPro" id="IPR000286">
    <property type="entry name" value="HDACs"/>
</dbReference>
<evidence type="ECO:0000259" key="1">
    <source>
        <dbReference type="Pfam" id="PF00850"/>
    </source>
</evidence>
<keyword evidence="3" id="KW-1185">Reference proteome</keyword>
<dbReference type="RefSeq" id="XP_005646444.1">
    <property type="nucleotide sequence ID" value="XM_005646387.1"/>
</dbReference>
<dbReference type="PANTHER" id="PTHR10625:SF11">
    <property type="entry name" value="HISTONE DEACETYLASE 14, CHLOROPLASTIC"/>
    <property type="match status" value="1"/>
</dbReference>
<dbReference type="KEGG" id="csl:COCSUDRAFT_53884"/>
<dbReference type="Proteomes" id="UP000007264">
    <property type="component" value="Unassembled WGS sequence"/>
</dbReference>
<reference evidence="2 3" key="1">
    <citation type="journal article" date="2012" name="Genome Biol.">
        <title>The genome of the polar eukaryotic microalga coccomyxa subellipsoidea reveals traits of cold adaptation.</title>
        <authorList>
            <person name="Blanc G."/>
            <person name="Agarkova I."/>
            <person name="Grimwood J."/>
            <person name="Kuo A."/>
            <person name="Brueggeman A."/>
            <person name="Dunigan D."/>
            <person name="Gurnon J."/>
            <person name="Ladunga I."/>
            <person name="Lindquist E."/>
            <person name="Lucas S."/>
            <person name="Pangilinan J."/>
            <person name="Proschold T."/>
            <person name="Salamov A."/>
            <person name="Schmutz J."/>
            <person name="Weeks D."/>
            <person name="Yamada T."/>
            <person name="Claverie J.M."/>
            <person name="Grigoriev I."/>
            <person name="Van Etten J."/>
            <person name="Lomsadze A."/>
            <person name="Borodovsky M."/>
        </authorList>
    </citation>
    <scope>NUCLEOTIDE SEQUENCE [LARGE SCALE GENOMIC DNA]</scope>
    <source>
        <strain evidence="2 3">C-169</strain>
    </source>
</reference>
<evidence type="ECO:0000313" key="2">
    <source>
        <dbReference type="EMBL" id="EIE21900.1"/>
    </source>
</evidence>
<dbReference type="InterPro" id="IPR023801">
    <property type="entry name" value="His_deacetylse_dom"/>
</dbReference>
<accession>I0YU31</accession>
<dbReference type="AlphaFoldDB" id="I0YU31"/>
<organism evidence="2 3">
    <name type="scientific">Coccomyxa subellipsoidea (strain C-169)</name>
    <name type="common">Green microalga</name>
    <dbReference type="NCBI Taxonomy" id="574566"/>
    <lineage>
        <taxon>Eukaryota</taxon>
        <taxon>Viridiplantae</taxon>
        <taxon>Chlorophyta</taxon>
        <taxon>core chlorophytes</taxon>
        <taxon>Trebouxiophyceae</taxon>
        <taxon>Trebouxiophyceae incertae sedis</taxon>
        <taxon>Coccomyxaceae</taxon>
        <taxon>Coccomyxa</taxon>
        <taxon>Coccomyxa subellipsoidea</taxon>
    </lineage>
</organism>
<feature type="domain" description="Histone deacetylase" evidence="1">
    <location>
        <begin position="38"/>
        <end position="344"/>
    </location>
</feature>
<comment type="caution">
    <text evidence="2">The sequence shown here is derived from an EMBL/GenBank/DDBJ whole genome shotgun (WGS) entry which is preliminary data.</text>
</comment>
<dbReference type="PRINTS" id="PR01270">
    <property type="entry name" value="HDASUPER"/>
</dbReference>
<name>I0YU31_COCSC</name>
<gene>
    <name evidence="2" type="ORF">COCSUDRAFT_53884</name>
</gene>
<dbReference type="GO" id="GO:0040029">
    <property type="term" value="P:epigenetic regulation of gene expression"/>
    <property type="evidence" value="ECO:0007669"/>
    <property type="project" value="TreeGrafter"/>
</dbReference>
<dbReference type="eggNOG" id="KOG1343">
    <property type="taxonomic scope" value="Eukaryota"/>
</dbReference>